<evidence type="ECO:0008006" key="4">
    <source>
        <dbReference type="Google" id="ProtNLM"/>
    </source>
</evidence>
<feature type="compositionally biased region" description="Low complexity" evidence="1">
    <location>
        <begin position="41"/>
        <end position="53"/>
    </location>
</feature>
<keyword evidence="3" id="KW-1185">Reference proteome</keyword>
<proteinExistence type="predicted"/>
<name>A0ABQ8URP3_9EUKA</name>
<gene>
    <name evidence="2" type="ORF">PAPYR_2215</name>
</gene>
<dbReference type="Proteomes" id="UP001141327">
    <property type="component" value="Unassembled WGS sequence"/>
</dbReference>
<evidence type="ECO:0000313" key="3">
    <source>
        <dbReference type="Proteomes" id="UP001141327"/>
    </source>
</evidence>
<organism evidence="2 3">
    <name type="scientific">Paratrimastix pyriformis</name>
    <dbReference type="NCBI Taxonomy" id="342808"/>
    <lineage>
        <taxon>Eukaryota</taxon>
        <taxon>Metamonada</taxon>
        <taxon>Preaxostyla</taxon>
        <taxon>Paratrimastigidae</taxon>
        <taxon>Paratrimastix</taxon>
    </lineage>
</organism>
<evidence type="ECO:0000313" key="2">
    <source>
        <dbReference type="EMBL" id="KAJ4461197.1"/>
    </source>
</evidence>
<reference evidence="2" key="1">
    <citation type="journal article" date="2022" name="bioRxiv">
        <title>Genomics of Preaxostyla Flagellates Illuminates Evolutionary Transitions and the Path Towards Mitochondrial Loss.</title>
        <authorList>
            <person name="Novak L.V.F."/>
            <person name="Treitli S.C."/>
            <person name="Pyrih J."/>
            <person name="Halakuc P."/>
            <person name="Pipaliya S.V."/>
            <person name="Vacek V."/>
            <person name="Brzon O."/>
            <person name="Soukal P."/>
            <person name="Eme L."/>
            <person name="Dacks J.B."/>
            <person name="Karnkowska A."/>
            <person name="Elias M."/>
            <person name="Hampl V."/>
        </authorList>
    </citation>
    <scope>NUCLEOTIDE SEQUENCE</scope>
    <source>
        <strain evidence="2">RCP-MX</strain>
    </source>
</reference>
<feature type="region of interest" description="Disordered" evidence="1">
    <location>
        <begin position="41"/>
        <end position="72"/>
    </location>
</feature>
<protein>
    <recommendedName>
        <fullName evidence="4">TFIIB-type domain-containing protein</fullName>
    </recommendedName>
</protein>
<sequence>MGNLCAIPQRCQVTGCTDRATIRGFCQFHYGQFLSLQQQQYYPPPSTSSQQYTEVPSAPPPSLPPQQSSGPEYEITCPRCKNYTIKMRAGDQRVCGTCGASLYLAPPPTSSTTQFKPQYPSYPPQGYLVQEPPPPRPSSSMGAGIGTLAAAGALGFLGGTIADNLFS</sequence>
<comment type="caution">
    <text evidence="2">The sequence shown here is derived from an EMBL/GenBank/DDBJ whole genome shotgun (WGS) entry which is preliminary data.</text>
</comment>
<accession>A0ABQ8URP3</accession>
<evidence type="ECO:0000256" key="1">
    <source>
        <dbReference type="SAM" id="MobiDB-lite"/>
    </source>
</evidence>
<dbReference type="EMBL" id="JAPMOS010000008">
    <property type="protein sequence ID" value="KAJ4461197.1"/>
    <property type="molecule type" value="Genomic_DNA"/>
</dbReference>